<feature type="domain" description="C2H2-type" evidence="12">
    <location>
        <begin position="371"/>
        <end position="398"/>
    </location>
</feature>
<feature type="domain" description="C2H2-type" evidence="12">
    <location>
        <begin position="516"/>
        <end position="543"/>
    </location>
</feature>
<keyword evidence="7" id="KW-0539">Nucleus</keyword>
<dbReference type="SUPFAM" id="SSF57667">
    <property type="entry name" value="beta-beta-alpha zinc fingers"/>
    <property type="match status" value="4"/>
</dbReference>
<evidence type="ECO:0000256" key="8">
    <source>
        <dbReference type="ARBA" id="ARBA00037948"/>
    </source>
</evidence>
<feature type="region of interest" description="Disordered" evidence="11">
    <location>
        <begin position="180"/>
        <end position="217"/>
    </location>
</feature>
<evidence type="ECO:0000256" key="4">
    <source>
        <dbReference type="ARBA" id="ARBA00022771"/>
    </source>
</evidence>
<reference evidence="15" key="1">
    <citation type="submission" date="2025-08" db="UniProtKB">
        <authorList>
            <consortium name="RefSeq"/>
        </authorList>
    </citation>
    <scope>IDENTIFICATION</scope>
    <source>
        <tissue evidence="15">Whole larvae</tissue>
    </source>
</reference>
<dbReference type="Pfam" id="PF13912">
    <property type="entry name" value="zf-C2H2_6"/>
    <property type="match status" value="1"/>
</dbReference>
<accession>A0ABM3N0W7</accession>
<proteinExistence type="inferred from homology"/>
<dbReference type="PANTHER" id="PTHR24388:SF54">
    <property type="entry name" value="PROTEIN ESCARGOT"/>
    <property type="match status" value="1"/>
</dbReference>
<evidence type="ECO:0000256" key="2">
    <source>
        <dbReference type="ARBA" id="ARBA00022723"/>
    </source>
</evidence>
<dbReference type="RefSeq" id="XP_052757209.1">
    <property type="nucleotide sequence ID" value="XM_052901249.1"/>
</dbReference>
<dbReference type="Gene3D" id="3.40.1800.20">
    <property type="match status" value="1"/>
</dbReference>
<feature type="domain" description="C2H2-type" evidence="12">
    <location>
        <begin position="401"/>
        <end position="429"/>
    </location>
</feature>
<dbReference type="PROSITE" id="PS51915">
    <property type="entry name" value="ZAD"/>
    <property type="match status" value="1"/>
</dbReference>
<keyword evidence="4 9" id="KW-0863">Zinc-finger</keyword>
<feature type="binding site" evidence="10">
    <location>
        <position position="71"/>
    </location>
    <ligand>
        <name>Zn(2+)</name>
        <dbReference type="ChEBI" id="CHEBI:29105"/>
    </ligand>
</feature>
<evidence type="ECO:0000259" key="13">
    <source>
        <dbReference type="PROSITE" id="PS51915"/>
    </source>
</evidence>
<feature type="binding site" evidence="10">
    <location>
        <position position="15"/>
    </location>
    <ligand>
        <name>Zn(2+)</name>
        <dbReference type="ChEBI" id="CHEBI:29105"/>
    </ligand>
</feature>
<evidence type="ECO:0000313" key="14">
    <source>
        <dbReference type="Proteomes" id="UP001652740"/>
    </source>
</evidence>
<comment type="subcellular location">
    <subcellularLocation>
        <location evidence="1">Nucleus</location>
    </subcellularLocation>
</comment>
<evidence type="ECO:0000256" key="10">
    <source>
        <dbReference type="PROSITE-ProRule" id="PRU01263"/>
    </source>
</evidence>
<feature type="binding site" evidence="10">
    <location>
        <position position="18"/>
    </location>
    <ligand>
        <name>Zn(2+)</name>
        <dbReference type="ChEBI" id="CHEBI:29105"/>
    </ligand>
</feature>
<evidence type="ECO:0000256" key="7">
    <source>
        <dbReference type="ARBA" id="ARBA00023242"/>
    </source>
</evidence>
<evidence type="ECO:0000313" key="15">
    <source>
        <dbReference type="RefSeq" id="XP_052757209.1"/>
    </source>
</evidence>
<evidence type="ECO:0000256" key="9">
    <source>
        <dbReference type="PROSITE-ProRule" id="PRU00042"/>
    </source>
</evidence>
<protein>
    <submittedName>
        <fullName evidence="15">PR domain zinc finger protein 5-like isoform X17</fullName>
    </submittedName>
</protein>
<dbReference type="PROSITE" id="PS50157">
    <property type="entry name" value="ZINC_FINGER_C2H2_2"/>
    <property type="match status" value="8"/>
</dbReference>
<feature type="binding site" evidence="10">
    <location>
        <position position="68"/>
    </location>
    <ligand>
        <name>Zn(2+)</name>
        <dbReference type="ChEBI" id="CHEBI:29105"/>
    </ligand>
</feature>
<keyword evidence="14" id="KW-1185">Reference proteome</keyword>
<sequence>MATKTMEWRPGPTVCRCCLAEGCYKDISTEYFWMGKREVYAEMLSETFSVSIAYSTAGGPNSNSRLICEPCISRLRDASEFKRQVQECEKTFMQHLDPGSSSALGCDGNMVNIEPEDVKVEAVKVESRLSDDEFDDRVDFGDDDDDDLDDEPLTKFATKVPKKESVDILDLLDNSKAAEKRKSSTKIKATPAKKTKKEAPKPTSSKPKPEKKKKGAIDNKVKWKPKRKYNDQRDNAAIIIECSNVVPFRWKRGAFTCAYCCLTFGDFKGLKDHFIEHPNKIEAMRLARTIDNIKVDISGLKCELCSDSIKDLDALRDHLISVHNKPINKEAGLGLMPFLLEGKEYLCTHCDERFELFTKLNTHINNHYPNNICFQCGKVFSAAHRLKAHLVIHEEQNGEQYKCTKCEQVFATKVHRSNHIALTHGPEYRYRCPYCNDSFKRYADRNKHLKQSHGKKIEYACHLCSAVFAMCNQRTKHIKQVHIRHKQFLCTFCPYKFVTGAQLRNHMIKHIGERKYQCEICKKAYARLKTLREHMRIHNNDKRFVCEYCNNAYVQKCSLQSHIRTHHPNSESLKKKKKKI</sequence>
<gene>
    <name evidence="15" type="primary">LOC113510145</name>
</gene>
<dbReference type="InterPro" id="IPR050527">
    <property type="entry name" value="Snail/Krueppel_Znf"/>
</dbReference>
<feature type="domain" description="C2H2-type" evidence="12">
    <location>
        <begin position="345"/>
        <end position="372"/>
    </location>
</feature>
<dbReference type="InterPro" id="IPR012934">
    <property type="entry name" value="Znf_AD"/>
</dbReference>
<feature type="domain" description="C2H2-type" evidence="12">
    <location>
        <begin position="459"/>
        <end position="487"/>
    </location>
</feature>
<feature type="domain" description="C2H2-type" evidence="12">
    <location>
        <begin position="430"/>
        <end position="458"/>
    </location>
</feature>
<dbReference type="Pfam" id="PF07776">
    <property type="entry name" value="zf-AD"/>
    <property type="match status" value="1"/>
</dbReference>
<name>A0ABM3N0W7_GALME</name>
<keyword evidence="6" id="KW-0238">DNA-binding</keyword>
<dbReference type="SMART" id="SM00868">
    <property type="entry name" value="zf-AD"/>
    <property type="match status" value="2"/>
</dbReference>
<dbReference type="Gene3D" id="3.30.160.60">
    <property type="entry name" value="Classic Zinc Finger"/>
    <property type="match status" value="6"/>
</dbReference>
<evidence type="ECO:0000256" key="11">
    <source>
        <dbReference type="SAM" id="MobiDB-lite"/>
    </source>
</evidence>
<dbReference type="InterPro" id="IPR036236">
    <property type="entry name" value="Znf_C2H2_sf"/>
</dbReference>
<dbReference type="PANTHER" id="PTHR24388">
    <property type="entry name" value="ZINC FINGER PROTEIN"/>
    <property type="match status" value="1"/>
</dbReference>
<feature type="compositionally biased region" description="Acidic residues" evidence="11">
    <location>
        <begin position="134"/>
        <end position="151"/>
    </location>
</feature>
<comment type="similarity">
    <text evidence="8">Belongs to the snail C2H2-type zinc-finger protein family.</text>
</comment>
<dbReference type="Proteomes" id="UP001652740">
    <property type="component" value="Unplaced"/>
</dbReference>
<keyword evidence="2 10" id="KW-0479">Metal-binding</keyword>
<keyword evidence="3" id="KW-0677">Repeat</keyword>
<dbReference type="SMART" id="SM00355">
    <property type="entry name" value="ZnF_C2H2"/>
    <property type="match status" value="10"/>
</dbReference>
<evidence type="ECO:0000256" key="5">
    <source>
        <dbReference type="ARBA" id="ARBA00022833"/>
    </source>
</evidence>
<keyword evidence="5 10" id="KW-0862">Zinc</keyword>
<evidence type="ECO:0000256" key="6">
    <source>
        <dbReference type="ARBA" id="ARBA00023125"/>
    </source>
</evidence>
<dbReference type="Pfam" id="PF00096">
    <property type="entry name" value="zf-C2H2"/>
    <property type="match status" value="2"/>
</dbReference>
<evidence type="ECO:0000256" key="1">
    <source>
        <dbReference type="ARBA" id="ARBA00004123"/>
    </source>
</evidence>
<feature type="domain" description="C2H2-type" evidence="12">
    <location>
        <begin position="488"/>
        <end position="515"/>
    </location>
</feature>
<evidence type="ECO:0000259" key="12">
    <source>
        <dbReference type="PROSITE" id="PS50157"/>
    </source>
</evidence>
<evidence type="ECO:0000256" key="3">
    <source>
        <dbReference type="ARBA" id="ARBA00022737"/>
    </source>
</evidence>
<feature type="region of interest" description="Disordered" evidence="11">
    <location>
        <begin position="134"/>
        <end position="155"/>
    </location>
</feature>
<organism evidence="14 15">
    <name type="scientific">Galleria mellonella</name>
    <name type="common">Greater wax moth</name>
    <dbReference type="NCBI Taxonomy" id="7137"/>
    <lineage>
        <taxon>Eukaryota</taxon>
        <taxon>Metazoa</taxon>
        <taxon>Ecdysozoa</taxon>
        <taxon>Arthropoda</taxon>
        <taxon>Hexapoda</taxon>
        <taxon>Insecta</taxon>
        <taxon>Pterygota</taxon>
        <taxon>Neoptera</taxon>
        <taxon>Endopterygota</taxon>
        <taxon>Lepidoptera</taxon>
        <taxon>Glossata</taxon>
        <taxon>Ditrysia</taxon>
        <taxon>Pyraloidea</taxon>
        <taxon>Pyralidae</taxon>
        <taxon>Galleriinae</taxon>
        <taxon>Galleria</taxon>
    </lineage>
</organism>
<feature type="domain" description="ZAD" evidence="13">
    <location>
        <begin position="13"/>
        <end position="95"/>
    </location>
</feature>
<dbReference type="PROSITE" id="PS00028">
    <property type="entry name" value="ZINC_FINGER_C2H2_1"/>
    <property type="match status" value="8"/>
</dbReference>
<feature type="domain" description="C2H2-type" evidence="12">
    <location>
        <begin position="544"/>
        <end position="571"/>
    </location>
</feature>
<dbReference type="InterPro" id="IPR013087">
    <property type="entry name" value="Znf_C2H2_type"/>
</dbReference>
<dbReference type="GeneID" id="113510145"/>